<feature type="transmembrane region" description="Helical" evidence="1">
    <location>
        <begin position="20"/>
        <end position="40"/>
    </location>
</feature>
<dbReference type="Proteomes" id="UP000250043">
    <property type="component" value="Unassembled WGS sequence"/>
</dbReference>
<keyword evidence="1" id="KW-0472">Membrane</keyword>
<keyword evidence="1" id="KW-1133">Transmembrane helix</keyword>
<feature type="transmembrane region" description="Helical" evidence="1">
    <location>
        <begin position="149"/>
        <end position="172"/>
    </location>
</feature>
<feature type="transmembrane region" description="Helical" evidence="1">
    <location>
        <begin position="193"/>
        <end position="211"/>
    </location>
</feature>
<proteinExistence type="predicted"/>
<reference evidence="2 3" key="1">
    <citation type="submission" date="2016-07" db="EMBL/GenBank/DDBJ databases">
        <title>Draft genome of the white-rot fungus Obba rivulosa 3A-2.</title>
        <authorList>
            <consortium name="DOE Joint Genome Institute"/>
            <person name="Miettinen O."/>
            <person name="Riley R."/>
            <person name="Acob R."/>
            <person name="Barry K."/>
            <person name="Cullen D."/>
            <person name="De Vries R."/>
            <person name="Hainaut M."/>
            <person name="Hatakka A."/>
            <person name="Henrissat B."/>
            <person name="Hilden K."/>
            <person name="Kuo R."/>
            <person name="Labutti K."/>
            <person name="Lipzen A."/>
            <person name="Makela M.R."/>
            <person name="Sandor L."/>
            <person name="Spatafora J.W."/>
            <person name="Grigoriev I.V."/>
            <person name="Hibbett D.S."/>
        </authorList>
    </citation>
    <scope>NUCLEOTIDE SEQUENCE [LARGE SCALE GENOMIC DNA]</scope>
    <source>
        <strain evidence="2 3">3A-2</strain>
    </source>
</reference>
<organism evidence="2 3">
    <name type="scientific">Obba rivulosa</name>
    <dbReference type="NCBI Taxonomy" id="1052685"/>
    <lineage>
        <taxon>Eukaryota</taxon>
        <taxon>Fungi</taxon>
        <taxon>Dikarya</taxon>
        <taxon>Basidiomycota</taxon>
        <taxon>Agaricomycotina</taxon>
        <taxon>Agaricomycetes</taxon>
        <taxon>Polyporales</taxon>
        <taxon>Gelatoporiaceae</taxon>
        <taxon>Obba</taxon>
    </lineage>
</organism>
<keyword evidence="3" id="KW-1185">Reference proteome</keyword>
<feature type="transmembrane region" description="Helical" evidence="1">
    <location>
        <begin position="217"/>
        <end position="238"/>
    </location>
</feature>
<dbReference type="EMBL" id="KV722668">
    <property type="protein sequence ID" value="OCH84473.1"/>
    <property type="molecule type" value="Genomic_DNA"/>
</dbReference>
<keyword evidence="1" id="KW-0812">Transmembrane</keyword>
<feature type="transmembrane region" description="Helical" evidence="1">
    <location>
        <begin position="52"/>
        <end position="70"/>
    </location>
</feature>
<sequence length="291" mass="32726">MVDWTSTVVEAKDGEVWDRLMHAMFGLYVWELVISMNFDLDYIRGKRRFRWPLIFYFANRYSLLFSYIGIRVDCQALYTYTDLFGNMSVGFVSINLSLRTMAVWRMSLYVVVPLVLLILGHWSLLLHGLVKAEWIDGMGCAITRTENTILAASFIYAMCLDLIVLALTAWGLTYQTGHRASSPIASLIFKDGLIYFIIAFFADLVAVIFMLMNLSPIMSVIANVPVATLTTVVACRVVRRLANYSHGEVEILGRAPLFDSNASGPIIPITDKHPDGVHIQVEPALHPHLTA</sequence>
<feature type="transmembrane region" description="Helical" evidence="1">
    <location>
        <begin position="76"/>
        <end position="96"/>
    </location>
</feature>
<evidence type="ECO:0000313" key="3">
    <source>
        <dbReference type="Proteomes" id="UP000250043"/>
    </source>
</evidence>
<name>A0A8E2AHW6_9APHY</name>
<feature type="transmembrane region" description="Helical" evidence="1">
    <location>
        <begin position="108"/>
        <end position="129"/>
    </location>
</feature>
<dbReference type="AlphaFoldDB" id="A0A8E2AHW6"/>
<protein>
    <submittedName>
        <fullName evidence="2">Uncharacterized protein</fullName>
    </submittedName>
</protein>
<gene>
    <name evidence="2" type="ORF">OBBRIDRAFT_839673</name>
</gene>
<dbReference type="OrthoDB" id="3197626at2759"/>
<evidence type="ECO:0000256" key="1">
    <source>
        <dbReference type="SAM" id="Phobius"/>
    </source>
</evidence>
<accession>A0A8E2AHW6</accession>
<evidence type="ECO:0000313" key="2">
    <source>
        <dbReference type="EMBL" id="OCH84473.1"/>
    </source>
</evidence>